<proteinExistence type="predicted"/>
<evidence type="ECO:0000313" key="2">
    <source>
        <dbReference type="Proteomes" id="UP001143509"/>
    </source>
</evidence>
<dbReference type="Pfam" id="PF10048">
    <property type="entry name" value="DUF2282"/>
    <property type="match status" value="1"/>
</dbReference>
<dbReference type="InterPro" id="IPR018740">
    <property type="entry name" value="DUF2282_membr"/>
</dbReference>
<dbReference type="EMBL" id="BSFD01000002">
    <property type="protein sequence ID" value="GLK48054.1"/>
    <property type="molecule type" value="Genomic_DNA"/>
</dbReference>
<dbReference type="Proteomes" id="UP001143509">
    <property type="component" value="Unassembled WGS sequence"/>
</dbReference>
<evidence type="ECO:0000313" key="1">
    <source>
        <dbReference type="EMBL" id="GLK48054.1"/>
    </source>
</evidence>
<comment type="caution">
    <text evidence="1">The sequence shown here is derived from an EMBL/GenBank/DDBJ whole genome shotgun (WGS) entry which is preliminary data.</text>
</comment>
<reference evidence="1" key="2">
    <citation type="submission" date="2023-01" db="EMBL/GenBank/DDBJ databases">
        <authorList>
            <person name="Sun Q."/>
            <person name="Evtushenko L."/>
        </authorList>
    </citation>
    <scope>NUCLEOTIDE SEQUENCE</scope>
    <source>
        <strain evidence="1">VKM B-1499</strain>
    </source>
</reference>
<sequence length="122" mass="12273">MAAARPKPFLSSWSALDGCHTGSDPMNISTKILVGAGALLALGANAAAAQNHPTAQQEAAMEKCYGVAKAGKNDCAAGPGTTCAGTSVRDYQGNAWKLVAKGTCVSIQTPKGNGSLTPIANR</sequence>
<keyword evidence="2" id="KW-1185">Reference proteome</keyword>
<reference evidence="1" key="1">
    <citation type="journal article" date="2014" name="Int. J. Syst. Evol. Microbiol.">
        <title>Complete genome of a new Firmicutes species belonging to the dominant human colonic microbiota ('Ruminococcus bicirculans') reveals two chromosomes and a selective capacity to utilize plant glucans.</title>
        <authorList>
            <consortium name="NISC Comparative Sequencing Program"/>
            <person name="Wegmann U."/>
            <person name="Louis P."/>
            <person name="Goesmann A."/>
            <person name="Henrissat B."/>
            <person name="Duncan S.H."/>
            <person name="Flint H.J."/>
        </authorList>
    </citation>
    <scope>NUCLEOTIDE SEQUENCE</scope>
    <source>
        <strain evidence="1">VKM B-1499</strain>
    </source>
</reference>
<protein>
    <recommendedName>
        <fullName evidence="3">DUF2282 domain-containing protein</fullName>
    </recommendedName>
</protein>
<name>A0ABQ5T5K8_9CAUL</name>
<accession>A0ABQ5T5K8</accession>
<evidence type="ECO:0008006" key="3">
    <source>
        <dbReference type="Google" id="ProtNLM"/>
    </source>
</evidence>
<gene>
    <name evidence="1" type="ORF">GCM10017620_10270</name>
</gene>
<organism evidence="1 2">
    <name type="scientific">Brevundimonas intermedia</name>
    <dbReference type="NCBI Taxonomy" id="74315"/>
    <lineage>
        <taxon>Bacteria</taxon>
        <taxon>Pseudomonadati</taxon>
        <taxon>Pseudomonadota</taxon>
        <taxon>Alphaproteobacteria</taxon>
        <taxon>Caulobacterales</taxon>
        <taxon>Caulobacteraceae</taxon>
        <taxon>Brevundimonas</taxon>
    </lineage>
</organism>